<proteinExistence type="predicted"/>
<name>A0ABV2D0X7_9SPHN</name>
<gene>
    <name evidence="1" type="ORF">ABVV53_08655</name>
</gene>
<accession>A0ABV2D0X7</accession>
<dbReference type="RefSeq" id="WP_353983981.1">
    <property type="nucleotide sequence ID" value="NZ_JBEWLY010000013.1"/>
</dbReference>
<evidence type="ECO:0000313" key="1">
    <source>
        <dbReference type="EMBL" id="MET1755528.1"/>
    </source>
</evidence>
<organism evidence="1 2">
    <name type="scientific">Novosphingobium kalidii</name>
    <dbReference type="NCBI Taxonomy" id="3230299"/>
    <lineage>
        <taxon>Bacteria</taxon>
        <taxon>Pseudomonadati</taxon>
        <taxon>Pseudomonadota</taxon>
        <taxon>Alphaproteobacteria</taxon>
        <taxon>Sphingomonadales</taxon>
        <taxon>Sphingomonadaceae</taxon>
        <taxon>Novosphingobium</taxon>
    </lineage>
</organism>
<sequence>MTAQLAFVVGQRVTFWTGRGSQGWATIREIRDDRAFLDPDPDAIKGSDYRIFRQPAKRPDAWGPRDYGVPLDHLNTPPRIWWKDL</sequence>
<keyword evidence="2" id="KW-1185">Reference proteome</keyword>
<protein>
    <submittedName>
        <fullName evidence="1">Uncharacterized protein</fullName>
    </submittedName>
</protein>
<dbReference type="EMBL" id="JBEWLY010000013">
    <property type="protein sequence ID" value="MET1755528.1"/>
    <property type="molecule type" value="Genomic_DNA"/>
</dbReference>
<evidence type="ECO:0000313" key="2">
    <source>
        <dbReference type="Proteomes" id="UP001548713"/>
    </source>
</evidence>
<dbReference type="Proteomes" id="UP001548713">
    <property type="component" value="Unassembled WGS sequence"/>
</dbReference>
<reference evidence="1 2" key="1">
    <citation type="submission" date="2024-07" db="EMBL/GenBank/DDBJ databases">
        <title>Novosphingobium kalidii RD2P27.</title>
        <authorList>
            <person name="Sun J.-Q."/>
        </authorList>
    </citation>
    <scope>NUCLEOTIDE SEQUENCE [LARGE SCALE GENOMIC DNA]</scope>
    <source>
        <strain evidence="1 2">RD2P27</strain>
    </source>
</reference>
<comment type="caution">
    <text evidence="1">The sequence shown here is derived from an EMBL/GenBank/DDBJ whole genome shotgun (WGS) entry which is preliminary data.</text>
</comment>